<feature type="transmembrane region" description="Helical" evidence="5">
    <location>
        <begin position="73"/>
        <end position="91"/>
    </location>
</feature>
<dbReference type="AlphaFoldDB" id="A0ABD5CGR5"/>
<dbReference type="InterPro" id="IPR036259">
    <property type="entry name" value="MFS_trans_sf"/>
</dbReference>
<dbReference type="Gene3D" id="1.20.1250.20">
    <property type="entry name" value="MFS general substrate transporter like domains"/>
    <property type="match status" value="1"/>
</dbReference>
<dbReference type="Proteomes" id="UP001245184">
    <property type="component" value="Unassembled WGS sequence"/>
</dbReference>
<dbReference type="InterPro" id="IPR005829">
    <property type="entry name" value="Sugar_transporter_CS"/>
</dbReference>
<feature type="transmembrane region" description="Helical" evidence="5">
    <location>
        <begin position="157"/>
        <end position="179"/>
    </location>
</feature>
<evidence type="ECO:0000256" key="1">
    <source>
        <dbReference type="ARBA" id="ARBA00004141"/>
    </source>
</evidence>
<comment type="caution">
    <text evidence="7">The sequence shown here is derived from an EMBL/GenBank/DDBJ whole genome shotgun (WGS) entry which is preliminary data.</text>
</comment>
<feature type="transmembrane region" description="Helical" evidence="5">
    <location>
        <begin position="425"/>
        <end position="445"/>
    </location>
</feature>
<dbReference type="PROSITE" id="PS00217">
    <property type="entry name" value="SUGAR_TRANSPORT_2"/>
    <property type="match status" value="1"/>
</dbReference>
<gene>
    <name evidence="7" type="ORF">QF025_003234</name>
</gene>
<feature type="transmembrane region" description="Helical" evidence="5">
    <location>
        <begin position="397"/>
        <end position="419"/>
    </location>
</feature>
<keyword evidence="3 5" id="KW-1133">Transmembrane helix</keyword>
<feature type="transmembrane region" description="Helical" evidence="5">
    <location>
        <begin position="331"/>
        <end position="352"/>
    </location>
</feature>
<feature type="domain" description="Major facilitator superfamily (MFS) profile" evidence="6">
    <location>
        <begin position="33"/>
        <end position="448"/>
    </location>
</feature>
<accession>A0ABD5CGR5</accession>
<dbReference type="InterPro" id="IPR011701">
    <property type="entry name" value="MFS"/>
</dbReference>
<feature type="transmembrane region" description="Helical" evidence="5">
    <location>
        <begin position="98"/>
        <end position="118"/>
    </location>
</feature>
<evidence type="ECO:0000256" key="5">
    <source>
        <dbReference type="SAM" id="Phobius"/>
    </source>
</evidence>
<dbReference type="GO" id="GO:0016020">
    <property type="term" value="C:membrane"/>
    <property type="evidence" value="ECO:0007669"/>
    <property type="project" value="UniProtKB-SubCell"/>
</dbReference>
<feature type="transmembrane region" description="Helical" evidence="5">
    <location>
        <begin position="358"/>
        <end position="385"/>
    </location>
</feature>
<evidence type="ECO:0000313" key="7">
    <source>
        <dbReference type="EMBL" id="MDR6204514.1"/>
    </source>
</evidence>
<evidence type="ECO:0000256" key="2">
    <source>
        <dbReference type="ARBA" id="ARBA00022692"/>
    </source>
</evidence>
<dbReference type="SUPFAM" id="SSF103473">
    <property type="entry name" value="MFS general substrate transporter"/>
    <property type="match status" value="1"/>
</dbReference>
<name>A0ABD5CGR5_9BURK</name>
<dbReference type="InterPro" id="IPR020846">
    <property type="entry name" value="MFS_dom"/>
</dbReference>
<comment type="subcellular location">
    <subcellularLocation>
        <location evidence="1">Membrane</location>
        <topology evidence="1">Multi-pass membrane protein</topology>
    </subcellularLocation>
</comment>
<feature type="transmembrane region" description="Helical" evidence="5">
    <location>
        <begin position="273"/>
        <end position="292"/>
    </location>
</feature>
<sequence>MTVLPESASAVAPAVDITALIERQKLRGFSLGLIAWCFVIVLIDGYDQVAAAYAAPTLVRAWHVKATEFGHVFGYGLVGVLVGSLLLGFLGDRIGRRLTIIYGVLWFGILTLACSRAASLDQLTVLRFVAGIGMGGVVPNTVALVSEYAPKARRATWITLMFSGFSIGAGGGGAIASWMLPRFGWPVLFEVGGVAAIAVALVSFAVLPESVRFLILRGRAPREVARIARRLGSDRVLDDAENQAARYIVQDETRIRATPLALFGNGLVRVTPLLWALFVLNSLALHFLQNWLPILFSMSALPAAQAAKAAMMFPVGGTVGALALCRCVDRYGIAVILLLALVGLPVCISLGMPMPALWLYGASFMSGVCVIGSQFALYAVAGMLYPTMLRSAGVGSAIGIGKLGSVIGSVLGGVLLAMHWPVADLFMNVSGVFIFIALFSVWLGWNRRRAASQSIA</sequence>
<dbReference type="PANTHER" id="PTHR23508:SF10">
    <property type="entry name" value="CARBOXYLIC ACID TRANSPORTER PROTEIN HOMOLOG"/>
    <property type="match status" value="1"/>
</dbReference>
<evidence type="ECO:0000313" key="8">
    <source>
        <dbReference type="Proteomes" id="UP001245184"/>
    </source>
</evidence>
<feature type="transmembrane region" description="Helical" evidence="5">
    <location>
        <begin position="304"/>
        <end position="324"/>
    </location>
</feature>
<evidence type="ECO:0000256" key="4">
    <source>
        <dbReference type="ARBA" id="ARBA00023136"/>
    </source>
</evidence>
<feature type="transmembrane region" description="Helical" evidence="5">
    <location>
        <begin position="33"/>
        <end position="53"/>
    </location>
</feature>
<keyword evidence="2 5" id="KW-0812">Transmembrane</keyword>
<evidence type="ECO:0000259" key="6">
    <source>
        <dbReference type="PROSITE" id="PS50850"/>
    </source>
</evidence>
<protein>
    <submittedName>
        <fullName evidence="7">AAHS family 4-hydroxybenzoate transporter-like MFS transporter</fullName>
    </submittedName>
</protein>
<keyword evidence="4 5" id="KW-0472">Membrane</keyword>
<reference evidence="7 8" key="1">
    <citation type="submission" date="2023-08" db="EMBL/GenBank/DDBJ databases">
        <title>Genome sequencing of plant associated microbes to promote plant fitness in Sorghum bicolor and Oryza sativa.</title>
        <authorList>
            <person name="Coleman-Derr D."/>
        </authorList>
    </citation>
    <scope>NUCLEOTIDE SEQUENCE [LARGE SCALE GENOMIC DNA]</scope>
    <source>
        <strain evidence="7 8">SLBN-33</strain>
    </source>
</reference>
<proteinExistence type="predicted"/>
<feature type="transmembrane region" description="Helical" evidence="5">
    <location>
        <begin position="185"/>
        <end position="207"/>
    </location>
</feature>
<dbReference type="PROSITE" id="PS50850">
    <property type="entry name" value="MFS"/>
    <property type="match status" value="1"/>
</dbReference>
<organism evidence="7 8">
    <name type="scientific">Paraburkholderia graminis</name>
    <dbReference type="NCBI Taxonomy" id="60548"/>
    <lineage>
        <taxon>Bacteria</taxon>
        <taxon>Pseudomonadati</taxon>
        <taxon>Pseudomonadota</taxon>
        <taxon>Betaproteobacteria</taxon>
        <taxon>Burkholderiales</taxon>
        <taxon>Burkholderiaceae</taxon>
        <taxon>Paraburkholderia</taxon>
    </lineage>
</organism>
<dbReference type="Pfam" id="PF07690">
    <property type="entry name" value="MFS_1"/>
    <property type="match status" value="1"/>
</dbReference>
<evidence type="ECO:0000256" key="3">
    <source>
        <dbReference type="ARBA" id="ARBA00022989"/>
    </source>
</evidence>
<feature type="transmembrane region" description="Helical" evidence="5">
    <location>
        <begin position="124"/>
        <end position="145"/>
    </location>
</feature>
<dbReference type="RefSeq" id="WP_029970298.1">
    <property type="nucleotide sequence ID" value="NZ_ATXV01000010.1"/>
</dbReference>
<dbReference type="PANTHER" id="PTHR23508">
    <property type="entry name" value="CARBOXYLIC ACID TRANSPORTER PROTEIN HOMOLOG"/>
    <property type="match status" value="1"/>
</dbReference>
<dbReference type="EMBL" id="JAVIZN010000002">
    <property type="protein sequence ID" value="MDR6204514.1"/>
    <property type="molecule type" value="Genomic_DNA"/>
</dbReference>